<organism evidence="1 2">
    <name type="scientific">Bradyrhizobium archetypum</name>
    <dbReference type="NCBI Taxonomy" id="2721160"/>
    <lineage>
        <taxon>Bacteria</taxon>
        <taxon>Pseudomonadati</taxon>
        <taxon>Pseudomonadota</taxon>
        <taxon>Alphaproteobacteria</taxon>
        <taxon>Hyphomicrobiales</taxon>
        <taxon>Nitrobacteraceae</taxon>
        <taxon>Bradyrhizobium</taxon>
    </lineage>
</organism>
<sequence>MALAFCAPCSAPSTGNARTVAGDPRDDRNPWGVATGAEWLGDYPRFNPMLKQAGVRWLRGFYEWQTIQPRPGEWNFAASDRLVENARANGLRLAGVFAYFAPWASADGGTRKFPIKDIRFWREYVAGMVARYHSDIKYWEVWNEFNGSFAVDGSPEIYAELVREASISAKKVDPTTKIGMSVANFDVRFLDAAIKAGAAGHFDYICVHPYEILAGLRDGGEPTFLNMTTTLRKMLDANKQPAGTPLWITEIGSLAPVKRDDVEDQAQVVALAKAYLLSIAAGFQRVFWFEARGPSYGNGKDFGLIRSDMTGRPSLDALGILAATLGPEPASAGWLDFGEGAYGFVFDNEGKAVLGAWAGAKREANIVFDGDVRLLSLKKGESRTLRAGEPLMLSEAPILIEDLPAALVEKARAQADKPYPWNAGHFGTAQAIALLGERNTENGVRQINRDTTVADRDGRRTNFSRPDKEGHYAYFWVDPQFTPFEARALEITAVVRRVATEKVAGMTIDYESTRGYVGSDYRSIAASDAWQEITWTIKDANFVGAWGWNFRLNGISSPNEFLIKEVRVRRAQ</sequence>
<comment type="caution">
    <text evidence="1">The sequence shown here is derived from an EMBL/GenBank/DDBJ whole genome shotgun (WGS) entry which is preliminary data.</text>
</comment>
<proteinExistence type="predicted"/>
<dbReference type="InterPro" id="IPR017853">
    <property type="entry name" value="GH"/>
</dbReference>
<dbReference type="SUPFAM" id="SSF51445">
    <property type="entry name" value="(Trans)glycosidases"/>
    <property type="match status" value="1"/>
</dbReference>
<dbReference type="InterPro" id="IPR051923">
    <property type="entry name" value="Glycosyl_Hydrolase_39"/>
</dbReference>
<reference evidence="1 2" key="1">
    <citation type="submission" date="2020-03" db="EMBL/GenBank/DDBJ databases">
        <title>Bradyrhizobium diversity isolated from nodules of Muelleranthus trifoliolatus.</title>
        <authorList>
            <person name="Klepa M."/>
            <person name="Helene L."/>
            <person name="Hungria M."/>
        </authorList>
    </citation>
    <scope>NUCLEOTIDE SEQUENCE [LARGE SCALE GENOMIC DNA]</scope>
    <source>
        <strain evidence="1 2">WSM 1744</strain>
    </source>
</reference>
<accession>A0A7Y4H4U0</accession>
<dbReference type="EMBL" id="JAAVLW010000004">
    <property type="protein sequence ID" value="NOJ47688.1"/>
    <property type="molecule type" value="Genomic_DNA"/>
</dbReference>
<protein>
    <submittedName>
        <fullName evidence="1">Glycosyl hydrolase</fullName>
    </submittedName>
</protein>
<name>A0A7Y4H4U0_9BRAD</name>
<evidence type="ECO:0000313" key="2">
    <source>
        <dbReference type="Proteomes" id="UP000528734"/>
    </source>
</evidence>
<dbReference type="GO" id="GO:0004553">
    <property type="term" value="F:hydrolase activity, hydrolyzing O-glycosyl compounds"/>
    <property type="evidence" value="ECO:0007669"/>
    <property type="project" value="TreeGrafter"/>
</dbReference>
<dbReference type="PANTHER" id="PTHR12631">
    <property type="entry name" value="ALPHA-L-IDURONIDASE"/>
    <property type="match status" value="1"/>
</dbReference>
<gene>
    <name evidence="1" type="ORF">HCN50_15770</name>
</gene>
<dbReference type="AlphaFoldDB" id="A0A7Y4H4U0"/>
<keyword evidence="2" id="KW-1185">Reference proteome</keyword>
<evidence type="ECO:0000313" key="1">
    <source>
        <dbReference type="EMBL" id="NOJ47688.1"/>
    </source>
</evidence>
<keyword evidence="1" id="KW-0378">Hydrolase</keyword>
<dbReference type="Gene3D" id="3.20.20.80">
    <property type="entry name" value="Glycosidases"/>
    <property type="match status" value="1"/>
</dbReference>
<dbReference type="Proteomes" id="UP000528734">
    <property type="component" value="Unassembled WGS sequence"/>
</dbReference>
<dbReference type="PANTHER" id="PTHR12631:SF10">
    <property type="entry name" value="BETA-XYLOSIDASE-LIKE PROTEIN-RELATED"/>
    <property type="match status" value="1"/>
</dbReference>